<dbReference type="Proteomes" id="UP001224661">
    <property type="component" value="Unassembled WGS sequence"/>
</dbReference>
<comment type="caution">
    <text evidence="2">The sequence shown here is derived from an EMBL/GenBank/DDBJ whole genome shotgun (WGS) entry which is preliminary data.</text>
</comment>
<evidence type="ECO:0000313" key="3">
    <source>
        <dbReference type="Proteomes" id="UP001224661"/>
    </source>
</evidence>
<proteinExistence type="predicted"/>
<keyword evidence="3" id="KW-1185">Reference proteome</keyword>
<evidence type="ECO:0000256" key="1">
    <source>
        <dbReference type="SAM" id="Phobius"/>
    </source>
</evidence>
<evidence type="ECO:0000313" key="2">
    <source>
        <dbReference type="EMBL" id="MDI3386121.1"/>
    </source>
</evidence>
<keyword evidence="1" id="KW-0472">Membrane</keyword>
<evidence type="ECO:0008006" key="4">
    <source>
        <dbReference type="Google" id="ProtNLM"/>
    </source>
</evidence>
<reference evidence="2 3" key="1">
    <citation type="submission" date="2023-05" db="EMBL/GenBank/DDBJ databases">
        <title>Draft genome sequence of Streptomyces sp. B-S-A8 isolated from a cave soil in Thailand.</title>
        <authorList>
            <person name="Chamroensaksri N."/>
            <person name="Muangham S."/>
        </authorList>
    </citation>
    <scope>NUCLEOTIDE SEQUENCE [LARGE SCALE GENOMIC DNA]</scope>
    <source>
        <strain evidence="2 3">B-S-A8</strain>
    </source>
</reference>
<protein>
    <recommendedName>
        <fullName evidence="4">Small hydrophobic membrane protein</fullName>
    </recommendedName>
</protein>
<dbReference type="RefSeq" id="WP_282511804.1">
    <property type="nucleotide sequence ID" value="NZ_JASCIR010000004.1"/>
</dbReference>
<organism evidence="2 3">
    <name type="scientific">Streptomyces solicavernae</name>
    <dbReference type="NCBI Taxonomy" id="3043614"/>
    <lineage>
        <taxon>Bacteria</taxon>
        <taxon>Bacillati</taxon>
        <taxon>Actinomycetota</taxon>
        <taxon>Actinomycetes</taxon>
        <taxon>Kitasatosporales</taxon>
        <taxon>Streptomycetaceae</taxon>
        <taxon>Streptomyces</taxon>
    </lineage>
</organism>
<name>A0ABT6RNX2_9ACTN</name>
<feature type="transmembrane region" description="Helical" evidence="1">
    <location>
        <begin position="26"/>
        <end position="42"/>
    </location>
</feature>
<accession>A0ABT6RNX2</accession>
<keyword evidence="1" id="KW-1133">Transmembrane helix</keyword>
<sequence>MIALVAALLLLGVLLGSVAQLPFSVSLVAAAVIAGWLAVFAVREQLARRRSE</sequence>
<dbReference type="EMBL" id="JASCIR010000004">
    <property type="protein sequence ID" value="MDI3386121.1"/>
    <property type="molecule type" value="Genomic_DNA"/>
</dbReference>
<gene>
    <name evidence="2" type="ORF">QIS99_07805</name>
</gene>
<keyword evidence="1" id="KW-0812">Transmembrane</keyword>